<dbReference type="PANTHER" id="PTHR14190:SF7">
    <property type="entry name" value="VACUOLAR PROTEIN SORTING-ASSOCIATED PROTEIN 52 HOMOLOG"/>
    <property type="match status" value="1"/>
</dbReference>
<dbReference type="AlphaFoldDB" id="A0A6A7G1B6"/>
<evidence type="ECO:0000313" key="10">
    <source>
        <dbReference type="EMBL" id="LAC24149.1"/>
    </source>
</evidence>
<evidence type="ECO:0000256" key="6">
    <source>
        <dbReference type="ARBA" id="ARBA00023034"/>
    </source>
</evidence>
<evidence type="ECO:0000259" key="9">
    <source>
        <dbReference type="Pfam" id="PF20655"/>
    </source>
</evidence>
<dbReference type="InterPro" id="IPR007258">
    <property type="entry name" value="Vps52"/>
</dbReference>
<evidence type="ECO:0000256" key="7">
    <source>
        <dbReference type="SAM" id="Coils"/>
    </source>
</evidence>
<evidence type="ECO:0000256" key="4">
    <source>
        <dbReference type="ARBA" id="ARBA00022448"/>
    </source>
</evidence>
<dbReference type="EMBL" id="IACT01004976">
    <property type="protein sequence ID" value="LAC24149.1"/>
    <property type="molecule type" value="mRNA"/>
</dbReference>
<name>A0A6A7G1B6_9CRUS</name>
<accession>A0A6A7G1B6</accession>
<feature type="domain" description="Vps52 coiled-coil" evidence="8">
    <location>
        <begin position="48"/>
        <end position="220"/>
    </location>
</feature>
<dbReference type="InterPro" id="IPR048319">
    <property type="entry name" value="Vps52_CC"/>
</dbReference>
<evidence type="ECO:0000256" key="3">
    <source>
        <dbReference type="ARBA" id="ARBA00017083"/>
    </source>
</evidence>
<feature type="domain" description="Vps52 C-terminal" evidence="9">
    <location>
        <begin position="297"/>
        <end position="571"/>
    </location>
</feature>
<comment type="subcellular location">
    <subcellularLocation>
        <location evidence="1">Golgi apparatus</location>
        <location evidence="1">trans-Golgi network</location>
    </subcellularLocation>
</comment>
<keyword evidence="6" id="KW-0333">Golgi apparatus</keyword>
<dbReference type="GO" id="GO:0019905">
    <property type="term" value="F:syntaxin binding"/>
    <property type="evidence" value="ECO:0007669"/>
    <property type="project" value="TreeGrafter"/>
</dbReference>
<evidence type="ECO:0000259" key="8">
    <source>
        <dbReference type="Pfam" id="PF04129"/>
    </source>
</evidence>
<evidence type="ECO:0000256" key="2">
    <source>
        <dbReference type="ARBA" id="ARBA00008180"/>
    </source>
</evidence>
<dbReference type="GO" id="GO:0005829">
    <property type="term" value="C:cytosol"/>
    <property type="evidence" value="ECO:0007669"/>
    <property type="project" value="GOC"/>
</dbReference>
<reference evidence="10" key="1">
    <citation type="submission" date="2017-11" db="EMBL/GenBank/DDBJ databases">
        <title>The sensing device of the deep-sea amphipod.</title>
        <authorList>
            <person name="Kobayashi H."/>
            <person name="Nagahama T."/>
            <person name="Arai W."/>
            <person name="Sasagawa Y."/>
            <person name="Umeda M."/>
            <person name="Hayashi T."/>
            <person name="Nikaido I."/>
            <person name="Watanabe H."/>
            <person name="Oguri K."/>
            <person name="Kitazato H."/>
            <person name="Fujioka K."/>
            <person name="Kido Y."/>
            <person name="Takami H."/>
        </authorList>
    </citation>
    <scope>NUCLEOTIDE SEQUENCE</scope>
    <source>
        <tissue evidence="10">Whole body</tissue>
    </source>
</reference>
<dbReference type="PANTHER" id="PTHR14190">
    <property type="entry name" value="SUPPRESSOR OF ACTIN MUTATIONS 2/VACUOLAR PROTEIN SORTING 52"/>
    <property type="match status" value="1"/>
</dbReference>
<sequence length="694" mass="78461">MSADTSDESAVLGDAVIQEALTSGTDLREYSHKLEDKLKQLEQQSILDYINKADHIASLHGHITTCDRILLQMQGALEGYLSHLSSISQELQSLQEQSSSLQQQLHNTTSANQHITAALDSLTLPQTVIHHIFNTPVTEAAFMEHLRILDQKSRYLKEQRFKESASVSDVDELVSKMCICAVSKIRDYLLQKISQFRKPLSNHHIPQNAMVKHKFFFEFLLQHTRSIAGEIHDEYVDTMSKVYCSYFQAYTKQLWKLQYDELMCRDDLLGSEDSRYSSSGMGSSSFASFTSGGSGGGLFGSSRVPAKSRLHTVFALATRDAVLSPDGLMEDIIVPHIAERDGNRYPFEMLFRSQQFALLDNCCREYVFVSQFFLLNETDALKLFSAVMNNTVQHVQKEVYSVVMGSYDSVGLCLCLHLCHQYKLLCHKRAVPALDAHWDSLTDAIFSRFEYVIKLNIQSVLDCDVAKFSNVDMRPHYMCRRIAELCGGVGGMERRFPIEGTEALLSGLHRELEAVLVRLSAHHFPRNRLHQLVFLINNYDMVLAVLAEKSRGDSSESERMREVLSACTAEYIHEVLSHDFGPMLSYAHTAQQLLDAGDTQGLKQTEGMALNVARSFTNSWRAAVEQLNNQVMQCFSNFRTGTSILQRALETLITAHHSLNRALSHPALQHCNAQQYIVNTHHLIVEAKKYKPTF</sequence>
<dbReference type="GO" id="GO:0000938">
    <property type="term" value="C:GARP complex"/>
    <property type="evidence" value="ECO:0007669"/>
    <property type="project" value="TreeGrafter"/>
</dbReference>
<feature type="coiled-coil region" evidence="7">
    <location>
        <begin position="77"/>
        <end position="111"/>
    </location>
</feature>
<evidence type="ECO:0000256" key="5">
    <source>
        <dbReference type="ARBA" id="ARBA00022927"/>
    </source>
</evidence>
<dbReference type="InterPro" id="IPR048361">
    <property type="entry name" value="Vps52_C"/>
</dbReference>
<proteinExistence type="evidence at transcript level"/>
<keyword evidence="4" id="KW-0813">Transport</keyword>
<protein>
    <recommendedName>
        <fullName evidence="3">Vacuolar protein sorting-associated protein 52 homolog</fullName>
    </recommendedName>
</protein>
<dbReference type="GO" id="GO:0015031">
    <property type="term" value="P:protein transport"/>
    <property type="evidence" value="ECO:0007669"/>
    <property type="project" value="UniProtKB-KW"/>
</dbReference>
<keyword evidence="5" id="KW-0653">Protein transport</keyword>
<keyword evidence="7" id="KW-0175">Coiled coil</keyword>
<dbReference type="GO" id="GO:0007041">
    <property type="term" value="P:lysosomal transport"/>
    <property type="evidence" value="ECO:0007669"/>
    <property type="project" value="TreeGrafter"/>
</dbReference>
<dbReference type="GO" id="GO:0006896">
    <property type="term" value="P:Golgi to vacuole transport"/>
    <property type="evidence" value="ECO:0007669"/>
    <property type="project" value="TreeGrafter"/>
</dbReference>
<dbReference type="Pfam" id="PF20655">
    <property type="entry name" value="Vps52_C"/>
    <property type="match status" value="1"/>
</dbReference>
<dbReference type="GO" id="GO:0042147">
    <property type="term" value="P:retrograde transport, endosome to Golgi"/>
    <property type="evidence" value="ECO:0007669"/>
    <property type="project" value="TreeGrafter"/>
</dbReference>
<dbReference type="Pfam" id="PF04129">
    <property type="entry name" value="Vps52_CC"/>
    <property type="match status" value="1"/>
</dbReference>
<organism evidence="10">
    <name type="scientific">Hirondellea gigas</name>
    <dbReference type="NCBI Taxonomy" id="1518452"/>
    <lineage>
        <taxon>Eukaryota</taxon>
        <taxon>Metazoa</taxon>
        <taxon>Ecdysozoa</taxon>
        <taxon>Arthropoda</taxon>
        <taxon>Crustacea</taxon>
        <taxon>Multicrustacea</taxon>
        <taxon>Malacostraca</taxon>
        <taxon>Eumalacostraca</taxon>
        <taxon>Peracarida</taxon>
        <taxon>Amphipoda</taxon>
        <taxon>Amphilochidea</taxon>
        <taxon>Lysianassida</taxon>
        <taxon>Lysianassidira</taxon>
        <taxon>Lysianassoidea</taxon>
        <taxon>Lysianassidae</taxon>
        <taxon>Hirondellea</taxon>
    </lineage>
</organism>
<evidence type="ECO:0000256" key="1">
    <source>
        <dbReference type="ARBA" id="ARBA00004601"/>
    </source>
</evidence>
<dbReference type="GO" id="GO:0032456">
    <property type="term" value="P:endocytic recycling"/>
    <property type="evidence" value="ECO:0007669"/>
    <property type="project" value="TreeGrafter"/>
</dbReference>
<comment type="similarity">
    <text evidence="2">Belongs to the VPS52 family.</text>
</comment>